<dbReference type="Proteomes" id="UP000800035">
    <property type="component" value="Unassembled WGS sequence"/>
</dbReference>
<dbReference type="Gene3D" id="1.20.1720.10">
    <property type="entry name" value="Multidrug resistance protein D"/>
    <property type="match status" value="1"/>
</dbReference>
<keyword evidence="8" id="KW-1185">Reference proteome</keyword>
<feature type="transmembrane region" description="Helical" evidence="5">
    <location>
        <begin position="35"/>
        <end position="53"/>
    </location>
</feature>
<feature type="non-terminal residue" evidence="7">
    <location>
        <position position="67"/>
    </location>
</feature>
<dbReference type="PROSITE" id="PS50850">
    <property type="entry name" value="MFS"/>
    <property type="match status" value="1"/>
</dbReference>
<dbReference type="PANTHER" id="PTHR23502">
    <property type="entry name" value="MAJOR FACILITATOR SUPERFAMILY"/>
    <property type="match status" value="1"/>
</dbReference>
<sequence>MFTAFRFLNGSVNTTLTLRPTIIGNMFFVEQRGRAMAISIAIPLLGPFIAPVIRSYTNTKLGWRWTI</sequence>
<evidence type="ECO:0000256" key="3">
    <source>
        <dbReference type="ARBA" id="ARBA00022989"/>
    </source>
</evidence>
<dbReference type="InterPro" id="IPR020846">
    <property type="entry name" value="MFS_dom"/>
</dbReference>
<proteinExistence type="predicted"/>
<dbReference type="OrthoDB" id="268400at2759"/>
<dbReference type="GO" id="GO:0022857">
    <property type="term" value="F:transmembrane transporter activity"/>
    <property type="evidence" value="ECO:0007669"/>
    <property type="project" value="InterPro"/>
</dbReference>
<evidence type="ECO:0000256" key="5">
    <source>
        <dbReference type="SAM" id="Phobius"/>
    </source>
</evidence>
<dbReference type="PANTHER" id="PTHR23502:SF163">
    <property type="entry name" value="MAJOR FACILITATOR SUPERFAMILY (MFS) PROFILE DOMAIN-CONTAINING PROTEIN"/>
    <property type="match status" value="1"/>
</dbReference>
<evidence type="ECO:0000256" key="2">
    <source>
        <dbReference type="ARBA" id="ARBA00022692"/>
    </source>
</evidence>
<feature type="domain" description="Major facilitator superfamily (MFS) profile" evidence="6">
    <location>
        <begin position="1"/>
        <end position="67"/>
    </location>
</feature>
<evidence type="ECO:0000313" key="7">
    <source>
        <dbReference type="EMBL" id="KAF1961853.1"/>
    </source>
</evidence>
<reference evidence="7" key="1">
    <citation type="journal article" date="2020" name="Stud. Mycol.">
        <title>101 Dothideomycetes genomes: a test case for predicting lifestyles and emergence of pathogens.</title>
        <authorList>
            <person name="Haridas S."/>
            <person name="Albert R."/>
            <person name="Binder M."/>
            <person name="Bloem J."/>
            <person name="Labutti K."/>
            <person name="Salamov A."/>
            <person name="Andreopoulos B."/>
            <person name="Baker S."/>
            <person name="Barry K."/>
            <person name="Bills G."/>
            <person name="Bluhm B."/>
            <person name="Cannon C."/>
            <person name="Castanera R."/>
            <person name="Culley D."/>
            <person name="Daum C."/>
            <person name="Ezra D."/>
            <person name="Gonzalez J."/>
            <person name="Henrissat B."/>
            <person name="Kuo A."/>
            <person name="Liang C."/>
            <person name="Lipzen A."/>
            <person name="Lutzoni F."/>
            <person name="Magnuson J."/>
            <person name="Mondo S."/>
            <person name="Nolan M."/>
            <person name="Ohm R."/>
            <person name="Pangilinan J."/>
            <person name="Park H.-J."/>
            <person name="Ramirez L."/>
            <person name="Alfaro M."/>
            <person name="Sun H."/>
            <person name="Tritt A."/>
            <person name="Yoshinaga Y."/>
            <person name="Zwiers L.-H."/>
            <person name="Turgeon B."/>
            <person name="Goodwin S."/>
            <person name="Spatafora J."/>
            <person name="Crous P."/>
            <person name="Grigoriev I."/>
        </authorList>
    </citation>
    <scope>NUCLEOTIDE SEQUENCE</scope>
    <source>
        <strain evidence="7">CBS 675.92</strain>
    </source>
</reference>
<protein>
    <recommendedName>
        <fullName evidence="6">Major facilitator superfamily (MFS) profile domain-containing protein</fullName>
    </recommendedName>
</protein>
<organism evidence="7 8">
    <name type="scientific">Byssothecium circinans</name>
    <dbReference type="NCBI Taxonomy" id="147558"/>
    <lineage>
        <taxon>Eukaryota</taxon>
        <taxon>Fungi</taxon>
        <taxon>Dikarya</taxon>
        <taxon>Ascomycota</taxon>
        <taxon>Pezizomycotina</taxon>
        <taxon>Dothideomycetes</taxon>
        <taxon>Pleosporomycetidae</taxon>
        <taxon>Pleosporales</taxon>
        <taxon>Massarineae</taxon>
        <taxon>Massarinaceae</taxon>
        <taxon>Byssothecium</taxon>
    </lineage>
</organism>
<keyword evidence="4 5" id="KW-0472">Membrane</keyword>
<evidence type="ECO:0000313" key="8">
    <source>
        <dbReference type="Proteomes" id="UP000800035"/>
    </source>
</evidence>
<dbReference type="InterPro" id="IPR036259">
    <property type="entry name" value="MFS_trans_sf"/>
</dbReference>
<evidence type="ECO:0000259" key="6">
    <source>
        <dbReference type="PROSITE" id="PS50850"/>
    </source>
</evidence>
<dbReference type="EMBL" id="ML976980">
    <property type="protein sequence ID" value="KAF1961853.1"/>
    <property type="molecule type" value="Genomic_DNA"/>
</dbReference>
<name>A0A6A5U9K9_9PLEO</name>
<keyword evidence="2 5" id="KW-0812">Transmembrane</keyword>
<accession>A0A6A5U9K9</accession>
<dbReference type="AlphaFoldDB" id="A0A6A5U9K9"/>
<comment type="subcellular location">
    <subcellularLocation>
        <location evidence="1">Membrane</location>
        <topology evidence="1">Multi-pass membrane protein</topology>
    </subcellularLocation>
</comment>
<evidence type="ECO:0000256" key="4">
    <source>
        <dbReference type="ARBA" id="ARBA00023136"/>
    </source>
</evidence>
<dbReference type="SUPFAM" id="SSF103473">
    <property type="entry name" value="MFS general substrate transporter"/>
    <property type="match status" value="1"/>
</dbReference>
<dbReference type="GO" id="GO:0016020">
    <property type="term" value="C:membrane"/>
    <property type="evidence" value="ECO:0007669"/>
    <property type="project" value="UniProtKB-SubCell"/>
</dbReference>
<keyword evidence="3 5" id="KW-1133">Transmembrane helix</keyword>
<evidence type="ECO:0000256" key="1">
    <source>
        <dbReference type="ARBA" id="ARBA00004141"/>
    </source>
</evidence>
<gene>
    <name evidence="7" type="ORF">CC80DRAFT_356773</name>
</gene>